<dbReference type="Proteomes" id="UP000092154">
    <property type="component" value="Unassembled WGS sequence"/>
</dbReference>
<sequence>MCRNLCQRTGKTQEIQRLRTFRDPQLSREDTHVREMFLPSSRPRDLAHRVSTWLLMKDVTTTSSRDKRLPSAIRRHIKGTEDKGEFVSASCTDVLLQRQQRDQFHFSFEKCLAAARHASTTRGVLTISSIEGSSRQAGQNQTNLRATMEVALNLNLHASFQKLS</sequence>
<dbReference type="EMBL" id="KV448722">
    <property type="protein sequence ID" value="OAX33697.1"/>
    <property type="molecule type" value="Genomic_DNA"/>
</dbReference>
<evidence type="ECO:0000313" key="1">
    <source>
        <dbReference type="EMBL" id="OAX33697.1"/>
    </source>
</evidence>
<name>A0A1B7MM87_9AGAM</name>
<evidence type="ECO:0000313" key="2">
    <source>
        <dbReference type="Proteomes" id="UP000092154"/>
    </source>
</evidence>
<gene>
    <name evidence="1" type="ORF">K503DRAFT_775328</name>
</gene>
<dbReference type="InParanoid" id="A0A1B7MM87"/>
<accession>A0A1B7MM87</accession>
<dbReference type="AlphaFoldDB" id="A0A1B7MM87"/>
<keyword evidence="2" id="KW-1185">Reference proteome</keyword>
<reference evidence="1 2" key="1">
    <citation type="submission" date="2016-06" db="EMBL/GenBank/DDBJ databases">
        <title>Comparative genomics of the ectomycorrhizal sister species Rhizopogon vinicolor and Rhizopogon vesiculosus (Basidiomycota: Boletales) reveals a divergence of the mating type B locus.</title>
        <authorList>
            <consortium name="DOE Joint Genome Institute"/>
            <person name="Mujic A.B."/>
            <person name="Kuo A."/>
            <person name="Tritt A."/>
            <person name="Lipzen A."/>
            <person name="Chen C."/>
            <person name="Johnson J."/>
            <person name="Sharma A."/>
            <person name="Barry K."/>
            <person name="Grigoriev I.V."/>
            <person name="Spatafora J.W."/>
        </authorList>
    </citation>
    <scope>NUCLEOTIDE SEQUENCE [LARGE SCALE GENOMIC DNA]</scope>
    <source>
        <strain evidence="1 2">AM-OR11-026</strain>
    </source>
</reference>
<organism evidence="1 2">
    <name type="scientific">Rhizopogon vinicolor AM-OR11-026</name>
    <dbReference type="NCBI Taxonomy" id="1314800"/>
    <lineage>
        <taxon>Eukaryota</taxon>
        <taxon>Fungi</taxon>
        <taxon>Dikarya</taxon>
        <taxon>Basidiomycota</taxon>
        <taxon>Agaricomycotina</taxon>
        <taxon>Agaricomycetes</taxon>
        <taxon>Agaricomycetidae</taxon>
        <taxon>Boletales</taxon>
        <taxon>Suillineae</taxon>
        <taxon>Rhizopogonaceae</taxon>
        <taxon>Rhizopogon</taxon>
    </lineage>
</organism>
<protein>
    <submittedName>
        <fullName evidence="1">Uncharacterized protein</fullName>
    </submittedName>
</protein>
<proteinExistence type="predicted"/>